<sequence length="279" mass="31664">MSNQKYINPVSEHFIYNDETRKSKCKQCHFNMAGRHSENLMRHLKRKHQIVYDEVMRQKRLRRDRLAVSQSRGPSPALSPKLIVKLDPTNVIATESAEGKDNHDKAKDADSYDTRALVTHPDDIASSSQPSKDHFEKIFIGKTEMPDIDEDKIENHQVHLNSETARNSFLGIPNQVHGNSHYNQVPAALQILLKHPQTMETPAASSSSLASLIPATNAQSLAGNDDDAYFLQYLGNKFSKYSTRTKNIIQFQINRILYKADMGDFDNLDSSKISEIHFT</sequence>
<evidence type="ECO:0000256" key="4">
    <source>
        <dbReference type="PROSITE-ProRule" id="PRU00027"/>
    </source>
</evidence>
<dbReference type="HOGENOM" id="CLU_1143606_0_0_1"/>
<proteinExistence type="predicted"/>
<evidence type="ECO:0000256" key="1">
    <source>
        <dbReference type="ARBA" id="ARBA00022723"/>
    </source>
</evidence>
<dbReference type="KEGG" id="dwi:6638041"/>
<dbReference type="Pfam" id="PF02892">
    <property type="entry name" value="zf-BED"/>
    <property type="match status" value="1"/>
</dbReference>
<keyword evidence="2 4" id="KW-0863">Zinc-finger</keyword>
<evidence type="ECO:0000313" key="6">
    <source>
        <dbReference type="EMBL" id="EDW72145.2"/>
    </source>
</evidence>
<evidence type="ECO:0000259" key="5">
    <source>
        <dbReference type="PROSITE" id="PS50808"/>
    </source>
</evidence>
<dbReference type="EMBL" id="CH963738">
    <property type="protein sequence ID" value="EDW72145.2"/>
    <property type="molecule type" value="Genomic_DNA"/>
</dbReference>
<organism evidence="6 7">
    <name type="scientific">Drosophila willistoni</name>
    <name type="common">Fruit fly</name>
    <dbReference type="NCBI Taxonomy" id="7260"/>
    <lineage>
        <taxon>Eukaryota</taxon>
        <taxon>Metazoa</taxon>
        <taxon>Ecdysozoa</taxon>
        <taxon>Arthropoda</taxon>
        <taxon>Hexapoda</taxon>
        <taxon>Insecta</taxon>
        <taxon>Pterygota</taxon>
        <taxon>Neoptera</taxon>
        <taxon>Endopterygota</taxon>
        <taxon>Diptera</taxon>
        <taxon>Brachycera</taxon>
        <taxon>Muscomorpha</taxon>
        <taxon>Ephydroidea</taxon>
        <taxon>Drosophilidae</taxon>
        <taxon>Drosophila</taxon>
        <taxon>Sophophora</taxon>
    </lineage>
</organism>
<keyword evidence="7" id="KW-1185">Reference proteome</keyword>
<dbReference type="InParanoid" id="B4MJ56"/>
<evidence type="ECO:0000256" key="2">
    <source>
        <dbReference type="ARBA" id="ARBA00022771"/>
    </source>
</evidence>
<dbReference type="PROSITE" id="PS50808">
    <property type="entry name" value="ZF_BED"/>
    <property type="match status" value="1"/>
</dbReference>
<evidence type="ECO:0000256" key="3">
    <source>
        <dbReference type="ARBA" id="ARBA00022833"/>
    </source>
</evidence>
<gene>
    <name evidence="6" type="primary">Dwil\GK10296</name>
    <name evidence="6" type="ORF">Dwil_GK10296</name>
</gene>
<protein>
    <recommendedName>
        <fullName evidence="5">BED-type domain-containing protein</fullName>
    </recommendedName>
</protein>
<keyword evidence="1" id="KW-0479">Metal-binding</keyword>
<feature type="domain" description="BED-type" evidence="5">
    <location>
        <begin position="5"/>
        <end position="55"/>
    </location>
</feature>
<dbReference type="AlphaFoldDB" id="B4MJ56"/>
<reference evidence="6 7" key="1">
    <citation type="journal article" date="2007" name="Nature">
        <title>Evolution of genes and genomes on the Drosophila phylogeny.</title>
        <authorList>
            <consortium name="Drosophila 12 Genomes Consortium"/>
            <person name="Clark A.G."/>
            <person name="Eisen M.B."/>
            <person name="Smith D.R."/>
            <person name="Bergman C.M."/>
            <person name="Oliver B."/>
            <person name="Markow T.A."/>
            <person name="Kaufman T.C."/>
            <person name="Kellis M."/>
            <person name="Gelbart W."/>
            <person name="Iyer V.N."/>
            <person name="Pollard D.A."/>
            <person name="Sackton T.B."/>
            <person name="Larracuente A.M."/>
            <person name="Singh N.D."/>
            <person name="Abad J.P."/>
            <person name="Abt D.N."/>
            <person name="Adryan B."/>
            <person name="Aguade M."/>
            <person name="Akashi H."/>
            <person name="Anderson W.W."/>
            <person name="Aquadro C.F."/>
            <person name="Ardell D.H."/>
            <person name="Arguello R."/>
            <person name="Artieri C.G."/>
            <person name="Barbash D.A."/>
            <person name="Barker D."/>
            <person name="Barsanti P."/>
            <person name="Batterham P."/>
            <person name="Batzoglou S."/>
            <person name="Begun D."/>
            <person name="Bhutkar A."/>
            <person name="Blanco E."/>
            <person name="Bosak S.A."/>
            <person name="Bradley R.K."/>
            <person name="Brand A.D."/>
            <person name="Brent M.R."/>
            <person name="Brooks A.N."/>
            <person name="Brown R.H."/>
            <person name="Butlin R.K."/>
            <person name="Caggese C."/>
            <person name="Calvi B.R."/>
            <person name="Bernardo de Carvalho A."/>
            <person name="Caspi A."/>
            <person name="Castrezana S."/>
            <person name="Celniker S.E."/>
            <person name="Chang J.L."/>
            <person name="Chapple C."/>
            <person name="Chatterji S."/>
            <person name="Chinwalla A."/>
            <person name="Civetta A."/>
            <person name="Clifton S.W."/>
            <person name="Comeron J.M."/>
            <person name="Costello J.C."/>
            <person name="Coyne J.A."/>
            <person name="Daub J."/>
            <person name="David R.G."/>
            <person name="Delcher A.L."/>
            <person name="Delehaunty K."/>
            <person name="Do C.B."/>
            <person name="Ebling H."/>
            <person name="Edwards K."/>
            <person name="Eickbush T."/>
            <person name="Evans J.D."/>
            <person name="Filipski A."/>
            <person name="Findeiss S."/>
            <person name="Freyhult E."/>
            <person name="Fulton L."/>
            <person name="Fulton R."/>
            <person name="Garcia A.C."/>
            <person name="Gardiner A."/>
            <person name="Garfield D.A."/>
            <person name="Garvin B.E."/>
            <person name="Gibson G."/>
            <person name="Gilbert D."/>
            <person name="Gnerre S."/>
            <person name="Godfrey J."/>
            <person name="Good R."/>
            <person name="Gotea V."/>
            <person name="Gravely B."/>
            <person name="Greenberg A.J."/>
            <person name="Griffiths-Jones S."/>
            <person name="Gross S."/>
            <person name="Guigo R."/>
            <person name="Gustafson E.A."/>
            <person name="Haerty W."/>
            <person name="Hahn M.W."/>
            <person name="Halligan D.L."/>
            <person name="Halpern A.L."/>
            <person name="Halter G.M."/>
            <person name="Han M.V."/>
            <person name="Heger A."/>
            <person name="Hillier L."/>
            <person name="Hinrichs A.S."/>
            <person name="Holmes I."/>
            <person name="Hoskins R.A."/>
            <person name="Hubisz M.J."/>
            <person name="Hultmark D."/>
            <person name="Huntley M.A."/>
            <person name="Jaffe D.B."/>
            <person name="Jagadeeshan S."/>
            <person name="Jeck W.R."/>
            <person name="Johnson J."/>
            <person name="Jones C.D."/>
            <person name="Jordan W.C."/>
            <person name="Karpen G.H."/>
            <person name="Kataoka E."/>
            <person name="Keightley P.D."/>
            <person name="Kheradpour P."/>
            <person name="Kirkness E.F."/>
            <person name="Koerich L.B."/>
            <person name="Kristiansen K."/>
            <person name="Kudrna D."/>
            <person name="Kulathinal R.J."/>
            <person name="Kumar S."/>
            <person name="Kwok R."/>
            <person name="Lander E."/>
            <person name="Langley C.H."/>
            <person name="Lapoint R."/>
            <person name="Lazzaro B.P."/>
            <person name="Lee S.J."/>
            <person name="Levesque L."/>
            <person name="Li R."/>
            <person name="Lin C.F."/>
            <person name="Lin M.F."/>
            <person name="Lindblad-Toh K."/>
            <person name="Llopart A."/>
            <person name="Long M."/>
            <person name="Low L."/>
            <person name="Lozovsky E."/>
            <person name="Lu J."/>
            <person name="Luo M."/>
            <person name="Machado C.A."/>
            <person name="Makalowski W."/>
            <person name="Marzo M."/>
            <person name="Matsuda M."/>
            <person name="Matzkin L."/>
            <person name="McAllister B."/>
            <person name="McBride C.S."/>
            <person name="McKernan B."/>
            <person name="McKernan K."/>
            <person name="Mendez-Lago M."/>
            <person name="Minx P."/>
            <person name="Mollenhauer M.U."/>
            <person name="Montooth K."/>
            <person name="Mount S.M."/>
            <person name="Mu X."/>
            <person name="Myers E."/>
            <person name="Negre B."/>
            <person name="Newfeld S."/>
            <person name="Nielsen R."/>
            <person name="Noor M.A."/>
            <person name="O'Grady P."/>
            <person name="Pachter L."/>
            <person name="Papaceit M."/>
            <person name="Parisi M.J."/>
            <person name="Parisi M."/>
            <person name="Parts L."/>
            <person name="Pedersen J.S."/>
            <person name="Pesole G."/>
            <person name="Phillippy A.M."/>
            <person name="Ponting C.P."/>
            <person name="Pop M."/>
            <person name="Porcelli D."/>
            <person name="Powell J.R."/>
            <person name="Prohaska S."/>
            <person name="Pruitt K."/>
            <person name="Puig M."/>
            <person name="Quesneville H."/>
            <person name="Ram K.R."/>
            <person name="Rand D."/>
            <person name="Rasmussen M.D."/>
            <person name="Reed L.K."/>
            <person name="Reenan R."/>
            <person name="Reily A."/>
            <person name="Remington K.A."/>
            <person name="Rieger T.T."/>
            <person name="Ritchie M.G."/>
            <person name="Robin C."/>
            <person name="Rogers Y.H."/>
            <person name="Rohde C."/>
            <person name="Rozas J."/>
            <person name="Rubenfield M.J."/>
            <person name="Ruiz A."/>
            <person name="Russo S."/>
            <person name="Salzberg S.L."/>
            <person name="Sanchez-Gracia A."/>
            <person name="Saranga D.J."/>
            <person name="Sato H."/>
            <person name="Schaeffer S.W."/>
            <person name="Schatz M.C."/>
            <person name="Schlenke T."/>
            <person name="Schwartz R."/>
            <person name="Segarra C."/>
            <person name="Singh R.S."/>
            <person name="Sirot L."/>
            <person name="Sirota M."/>
            <person name="Sisneros N.B."/>
            <person name="Smith C.D."/>
            <person name="Smith T.F."/>
            <person name="Spieth J."/>
            <person name="Stage D.E."/>
            <person name="Stark A."/>
            <person name="Stephan W."/>
            <person name="Strausberg R.L."/>
            <person name="Strempel S."/>
            <person name="Sturgill D."/>
            <person name="Sutton G."/>
            <person name="Sutton G.G."/>
            <person name="Tao W."/>
            <person name="Teichmann S."/>
            <person name="Tobari Y.N."/>
            <person name="Tomimura Y."/>
            <person name="Tsolas J.M."/>
            <person name="Valente V.L."/>
            <person name="Venter E."/>
            <person name="Venter J.C."/>
            <person name="Vicario S."/>
            <person name="Vieira F.G."/>
            <person name="Vilella A.J."/>
            <person name="Villasante A."/>
            <person name="Walenz B."/>
            <person name="Wang J."/>
            <person name="Wasserman M."/>
            <person name="Watts T."/>
            <person name="Wilson D."/>
            <person name="Wilson R.K."/>
            <person name="Wing R.A."/>
            <person name="Wolfner M.F."/>
            <person name="Wong A."/>
            <person name="Wong G.K."/>
            <person name="Wu C.I."/>
            <person name="Wu G."/>
            <person name="Yamamoto D."/>
            <person name="Yang H.P."/>
            <person name="Yang S.P."/>
            <person name="Yorke J.A."/>
            <person name="Yoshida K."/>
            <person name="Zdobnov E."/>
            <person name="Zhang P."/>
            <person name="Zhang Y."/>
            <person name="Zimin A.V."/>
            <person name="Baldwin J."/>
            <person name="Abdouelleil A."/>
            <person name="Abdulkadir J."/>
            <person name="Abebe A."/>
            <person name="Abera B."/>
            <person name="Abreu J."/>
            <person name="Acer S.C."/>
            <person name="Aftuck L."/>
            <person name="Alexander A."/>
            <person name="An P."/>
            <person name="Anderson E."/>
            <person name="Anderson S."/>
            <person name="Arachi H."/>
            <person name="Azer M."/>
            <person name="Bachantsang P."/>
            <person name="Barry A."/>
            <person name="Bayul T."/>
            <person name="Berlin A."/>
            <person name="Bessette D."/>
            <person name="Bloom T."/>
            <person name="Blye J."/>
            <person name="Boguslavskiy L."/>
            <person name="Bonnet C."/>
            <person name="Boukhgalter B."/>
            <person name="Bourzgui I."/>
            <person name="Brown A."/>
            <person name="Cahill P."/>
            <person name="Channer S."/>
            <person name="Cheshatsang Y."/>
            <person name="Chuda L."/>
            <person name="Citroen M."/>
            <person name="Collymore A."/>
            <person name="Cooke P."/>
            <person name="Costello M."/>
            <person name="D'Aco K."/>
            <person name="Daza R."/>
            <person name="De Haan G."/>
            <person name="DeGray S."/>
            <person name="DeMaso C."/>
            <person name="Dhargay N."/>
            <person name="Dooley K."/>
            <person name="Dooley E."/>
            <person name="Doricent M."/>
            <person name="Dorje P."/>
            <person name="Dorjee K."/>
            <person name="Dupes A."/>
            <person name="Elong R."/>
            <person name="Falk J."/>
            <person name="Farina A."/>
            <person name="Faro S."/>
            <person name="Ferguson D."/>
            <person name="Fisher S."/>
            <person name="Foley C.D."/>
            <person name="Franke A."/>
            <person name="Friedrich D."/>
            <person name="Gadbois L."/>
            <person name="Gearin G."/>
            <person name="Gearin C.R."/>
            <person name="Giannoukos G."/>
            <person name="Goode T."/>
            <person name="Graham J."/>
            <person name="Grandbois E."/>
            <person name="Grewal S."/>
            <person name="Gyaltsen K."/>
            <person name="Hafez N."/>
            <person name="Hagos B."/>
            <person name="Hall J."/>
            <person name="Henson C."/>
            <person name="Hollinger A."/>
            <person name="Honan T."/>
            <person name="Huard M.D."/>
            <person name="Hughes L."/>
            <person name="Hurhula B."/>
            <person name="Husby M.E."/>
            <person name="Kamat A."/>
            <person name="Kanga B."/>
            <person name="Kashin S."/>
            <person name="Khazanovich D."/>
            <person name="Kisner P."/>
            <person name="Lance K."/>
            <person name="Lara M."/>
            <person name="Lee W."/>
            <person name="Lennon N."/>
            <person name="Letendre F."/>
            <person name="LeVine R."/>
            <person name="Lipovsky A."/>
            <person name="Liu X."/>
            <person name="Liu J."/>
            <person name="Liu S."/>
            <person name="Lokyitsang T."/>
            <person name="Lokyitsang Y."/>
            <person name="Lubonja R."/>
            <person name="Lui A."/>
            <person name="MacDonald P."/>
            <person name="Magnisalis V."/>
            <person name="Maru K."/>
            <person name="Matthews C."/>
            <person name="McCusker W."/>
            <person name="McDonough S."/>
            <person name="Mehta T."/>
            <person name="Meldrim J."/>
            <person name="Meneus L."/>
            <person name="Mihai O."/>
            <person name="Mihalev A."/>
            <person name="Mihova T."/>
            <person name="Mittelman R."/>
            <person name="Mlenga V."/>
            <person name="Montmayeur A."/>
            <person name="Mulrain L."/>
            <person name="Navidi A."/>
            <person name="Naylor J."/>
            <person name="Negash T."/>
            <person name="Nguyen T."/>
            <person name="Nguyen N."/>
            <person name="Nicol R."/>
            <person name="Norbu C."/>
            <person name="Norbu N."/>
            <person name="Novod N."/>
            <person name="O'Neill B."/>
            <person name="Osman S."/>
            <person name="Markiewicz E."/>
            <person name="Oyono O.L."/>
            <person name="Patti C."/>
            <person name="Phunkhang P."/>
            <person name="Pierre F."/>
            <person name="Priest M."/>
            <person name="Raghuraman S."/>
            <person name="Rege F."/>
            <person name="Reyes R."/>
            <person name="Rise C."/>
            <person name="Rogov P."/>
            <person name="Ross K."/>
            <person name="Ryan E."/>
            <person name="Settipalli S."/>
            <person name="Shea T."/>
            <person name="Sherpa N."/>
            <person name="Shi L."/>
            <person name="Shih D."/>
            <person name="Sparrow T."/>
            <person name="Spaulding J."/>
            <person name="Stalker J."/>
            <person name="Stange-Thomann N."/>
            <person name="Stavropoulos S."/>
            <person name="Stone C."/>
            <person name="Strader C."/>
            <person name="Tesfaye S."/>
            <person name="Thomson T."/>
            <person name="Thoulutsang Y."/>
            <person name="Thoulutsang D."/>
            <person name="Topham K."/>
            <person name="Topping I."/>
            <person name="Tsamla T."/>
            <person name="Vassiliev H."/>
            <person name="Vo A."/>
            <person name="Wangchuk T."/>
            <person name="Wangdi T."/>
            <person name="Weiand M."/>
            <person name="Wilkinson J."/>
            <person name="Wilson A."/>
            <person name="Yadav S."/>
            <person name="Young G."/>
            <person name="Yu Q."/>
            <person name="Zembek L."/>
            <person name="Zhong D."/>
            <person name="Zimmer A."/>
            <person name="Zwirko Z."/>
            <person name="Jaffe D.B."/>
            <person name="Alvarez P."/>
            <person name="Brockman W."/>
            <person name="Butler J."/>
            <person name="Chin C."/>
            <person name="Gnerre S."/>
            <person name="Grabherr M."/>
            <person name="Kleber M."/>
            <person name="Mauceli E."/>
            <person name="MacCallum I."/>
        </authorList>
    </citation>
    <scope>NUCLEOTIDE SEQUENCE [LARGE SCALE GENOMIC DNA]</scope>
    <source>
        <strain evidence="7">Tucson 14030-0811.24</strain>
    </source>
</reference>
<dbReference type="InterPro" id="IPR003656">
    <property type="entry name" value="Znf_BED"/>
</dbReference>
<keyword evidence="3" id="KW-0862">Zinc</keyword>
<dbReference type="STRING" id="7260.B4MJ56"/>
<dbReference type="OrthoDB" id="10051975at2759"/>
<dbReference type="GO" id="GO:0003677">
    <property type="term" value="F:DNA binding"/>
    <property type="evidence" value="ECO:0007669"/>
    <property type="project" value="InterPro"/>
</dbReference>
<name>B4MJ56_DROWI</name>
<dbReference type="Proteomes" id="UP000007798">
    <property type="component" value="Unassembled WGS sequence"/>
</dbReference>
<accession>B4MJ56</accession>
<evidence type="ECO:0000313" key="7">
    <source>
        <dbReference type="Proteomes" id="UP000007798"/>
    </source>
</evidence>
<dbReference type="GO" id="GO:0008270">
    <property type="term" value="F:zinc ion binding"/>
    <property type="evidence" value="ECO:0007669"/>
    <property type="project" value="UniProtKB-KW"/>
</dbReference>